<proteinExistence type="predicted"/>
<dbReference type="CDD" id="cd00158">
    <property type="entry name" value="RHOD"/>
    <property type="match status" value="1"/>
</dbReference>
<dbReference type="EMBL" id="DPBP01000018">
    <property type="protein sequence ID" value="HCE16984.1"/>
    <property type="molecule type" value="Genomic_DNA"/>
</dbReference>
<dbReference type="RefSeq" id="WP_084001622.1">
    <property type="nucleotide sequence ID" value="NZ_DF967966.1"/>
</dbReference>
<dbReference type="Proteomes" id="UP000264141">
    <property type="component" value="Unassembled WGS sequence"/>
</dbReference>
<reference evidence="2" key="1">
    <citation type="journal article" date="2015" name="Genome Announc.">
        <title>Draft Genome Sequences of Anaerolinea thermolimosa IMO-1, Bellilinea caldifistulae GOMI-1, Leptolinea tardivitalis YMTK-2, Levilinea saccharolytica KIBI-1, Longilinea arvoryzae KOME-1, Previously Described as Members of the Class Anaerolineae (Chloroflexi).</title>
        <authorList>
            <person name="Matsuura N."/>
            <person name="Tourlousse M.D."/>
            <person name="Ohashi A."/>
            <person name="Hugenholtz P."/>
            <person name="Sekiguchi Y."/>
        </authorList>
    </citation>
    <scope>NUCLEOTIDE SEQUENCE</scope>
    <source>
        <strain evidence="2">IMO-1</strain>
    </source>
</reference>
<dbReference type="InterPro" id="IPR001763">
    <property type="entry name" value="Rhodanese-like_dom"/>
</dbReference>
<organism evidence="3 5">
    <name type="scientific">Anaerolinea thermolimosa</name>
    <dbReference type="NCBI Taxonomy" id="229919"/>
    <lineage>
        <taxon>Bacteria</taxon>
        <taxon>Bacillati</taxon>
        <taxon>Chloroflexota</taxon>
        <taxon>Anaerolineae</taxon>
        <taxon>Anaerolineales</taxon>
        <taxon>Anaerolineaceae</taxon>
        <taxon>Anaerolinea</taxon>
    </lineage>
</organism>
<dbReference type="Pfam" id="PF00581">
    <property type="entry name" value="Rhodanese"/>
    <property type="match status" value="1"/>
</dbReference>
<dbReference type="OrthoDB" id="9800872at2"/>
<dbReference type="InterPro" id="IPR036873">
    <property type="entry name" value="Rhodanese-like_dom_sf"/>
</dbReference>
<dbReference type="PANTHER" id="PTHR43031">
    <property type="entry name" value="FAD-DEPENDENT OXIDOREDUCTASE"/>
    <property type="match status" value="1"/>
</dbReference>
<protein>
    <submittedName>
        <fullName evidence="3">Rhodanese-like domain-containing protein</fullName>
    </submittedName>
    <submittedName>
        <fullName evidence="2">Rhodanese-related sulfurtransferase</fullName>
    </submittedName>
</protein>
<dbReference type="Proteomes" id="UP000253922">
    <property type="component" value="Unassembled WGS sequence"/>
</dbReference>
<gene>
    <name evidence="2" type="ORF">ATHL_03304</name>
    <name evidence="3" type="ORF">DEQ80_03905</name>
</gene>
<evidence type="ECO:0000259" key="1">
    <source>
        <dbReference type="PROSITE" id="PS50206"/>
    </source>
</evidence>
<dbReference type="InterPro" id="IPR050229">
    <property type="entry name" value="GlpE_sulfurtransferase"/>
</dbReference>
<dbReference type="STRING" id="229919.GCA_001050195_03243"/>
<reference evidence="4" key="2">
    <citation type="submission" date="2015-07" db="EMBL/GenBank/DDBJ databases">
        <title>Draft Genome Sequences of Anaerolinea thermolimosa IMO-1, Bellilinea caldifistulae GOMI-1, Leptolinea tardivitalis YMTK-2, Levilinea saccharolytica KIBI-1,Longilinea arvoryzae KOME-1, Previously Described as Members of the Anaerolineaceae (Chloroflexi).</title>
        <authorList>
            <person name="Sekiguchi Y."/>
            <person name="Ohashi A."/>
            <person name="Matsuura N."/>
            <person name="Tourlousse M.D."/>
        </authorList>
    </citation>
    <scope>NUCLEOTIDE SEQUENCE [LARGE SCALE GENOMIC DNA]</scope>
    <source>
        <strain evidence="4">IMO-1</strain>
    </source>
</reference>
<keyword evidence="4" id="KW-1185">Reference proteome</keyword>
<accession>A0A3D1JEW3</accession>
<dbReference type="SUPFAM" id="SSF52821">
    <property type="entry name" value="Rhodanese/Cell cycle control phosphatase"/>
    <property type="match status" value="1"/>
</dbReference>
<feature type="domain" description="Rhodanese" evidence="1">
    <location>
        <begin position="60"/>
        <end position="147"/>
    </location>
</feature>
<reference evidence="3 5" key="3">
    <citation type="journal article" date="2018" name="Nat. Biotechnol.">
        <title>A standardized bacterial taxonomy based on genome phylogeny substantially revises the tree of life.</title>
        <authorList>
            <person name="Parks D.H."/>
            <person name="Chuvochina M."/>
            <person name="Waite D.W."/>
            <person name="Rinke C."/>
            <person name="Skarshewski A."/>
            <person name="Chaumeil P.A."/>
            <person name="Hugenholtz P."/>
        </authorList>
    </citation>
    <scope>NUCLEOTIDE SEQUENCE [LARGE SCALE GENOMIC DNA]</scope>
    <source>
        <strain evidence="3">UBA8781</strain>
    </source>
</reference>
<evidence type="ECO:0000313" key="2">
    <source>
        <dbReference type="EMBL" id="GAP08402.1"/>
    </source>
</evidence>
<evidence type="ECO:0000313" key="4">
    <source>
        <dbReference type="Proteomes" id="UP000253922"/>
    </source>
</evidence>
<sequence length="147" mass="15976">MPANKRHTPARKPAFPAWAGWLIALLVLGAVAAFAVLSRTNPTTVALPPEVSVQQARELVNEGAFLLDVRTPLEWDEAHVAGATLIPLDQLETRLSELPRDRKIVVMCRSGNRSATARDLLKQAGFEQVTSMAGGINQWRAAGFPVE</sequence>
<dbReference type="AlphaFoldDB" id="A0A3D1JEW3"/>
<dbReference type="PANTHER" id="PTHR43031:SF1">
    <property type="entry name" value="PYRIDINE NUCLEOTIDE-DISULPHIDE OXIDOREDUCTASE"/>
    <property type="match status" value="1"/>
</dbReference>
<dbReference type="SMART" id="SM00450">
    <property type="entry name" value="RHOD"/>
    <property type="match status" value="1"/>
</dbReference>
<dbReference type="Gene3D" id="3.40.250.10">
    <property type="entry name" value="Rhodanese-like domain"/>
    <property type="match status" value="1"/>
</dbReference>
<evidence type="ECO:0000313" key="5">
    <source>
        <dbReference type="Proteomes" id="UP000264141"/>
    </source>
</evidence>
<dbReference type="FunFam" id="3.40.250.10:FF:000049">
    <property type="entry name" value="Phage shock protein E"/>
    <property type="match status" value="1"/>
</dbReference>
<evidence type="ECO:0000313" key="3">
    <source>
        <dbReference type="EMBL" id="HCE16984.1"/>
    </source>
</evidence>
<dbReference type="PROSITE" id="PS50206">
    <property type="entry name" value="RHODANESE_3"/>
    <property type="match status" value="1"/>
</dbReference>
<name>A0A3D1JEW3_9CHLR</name>
<dbReference type="EMBL" id="DF967966">
    <property type="protein sequence ID" value="GAP08402.1"/>
    <property type="molecule type" value="Genomic_DNA"/>
</dbReference>